<dbReference type="PANTHER" id="PTHR34309">
    <property type="entry name" value="SLR1406 PROTEIN"/>
    <property type="match status" value="1"/>
</dbReference>
<keyword evidence="2" id="KW-0732">Signal</keyword>
<dbReference type="PANTHER" id="PTHR34309:SF1">
    <property type="entry name" value="PROTEIN GLCG"/>
    <property type="match status" value="1"/>
</dbReference>
<evidence type="ECO:0000256" key="2">
    <source>
        <dbReference type="SAM" id="SignalP"/>
    </source>
</evidence>
<proteinExistence type="predicted"/>
<feature type="compositionally biased region" description="Pro residues" evidence="1">
    <location>
        <begin position="27"/>
        <end position="36"/>
    </location>
</feature>
<dbReference type="Gene3D" id="3.30.450.150">
    <property type="entry name" value="Haem-degrading domain"/>
    <property type="match status" value="1"/>
</dbReference>
<feature type="signal peptide" evidence="2">
    <location>
        <begin position="1"/>
        <end position="23"/>
    </location>
</feature>
<protein>
    <submittedName>
        <fullName evidence="3">Uncharacterized conserved protein GlcG, DUF336 family</fullName>
    </submittedName>
</protein>
<reference evidence="3 4" key="1">
    <citation type="submission" date="2016-11" db="EMBL/GenBank/DDBJ databases">
        <authorList>
            <person name="Jaros S."/>
            <person name="Januszkiewicz K."/>
            <person name="Wedrychowicz H."/>
        </authorList>
    </citation>
    <scope>NUCLEOTIDE SEQUENCE [LARGE SCALE GENOMIC DNA]</scope>
    <source>
        <strain evidence="3 4">GAS499</strain>
    </source>
</reference>
<dbReference type="Pfam" id="PF03928">
    <property type="entry name" value="HbpS-like"/>
    <property type="match status" value="1"/>
</dbReference>
<dbReference type="InterPro" id="IPR052517">
    <property type="entry name" value="GlcG_carb_metab_protein"/>
</dbReference>
<dbReference type="InterPro" id="IPR038084">
    <property type="entry name" value="PduO/GlcC-like_sf"/>
</dbReference>
<dbReference type="OrthoDB" id="7222954at2"/>
<evidence type="ECO:0000313" key="3">
    <source>
        <dbReference type="EMBL" id="SHL16405.1"/>
    </source>
</evidence>
<organism evidence="3 4">
    <name type="scientific">Bradyrhizobium lablabi</name>
    <dbReference type="NCBI Taxonomy" id="722472"/>
    <lineage>
        <taxon>Bacteria</taxon>
        <taxon>Pseudomonadati</taxon>
        <taxon>Pseudomonadota</taxon>
        <taxon>Alphaproteobacteria</taxon>
        <taxon>Hyphomicrobiales</taxon>
        <taxon>Nitrobacteraceae</taxon>
        <taxon>Bradyrhizobium</taxon>
    </lineage>
</organism>
<sequence>MRSIVSMTLAACAIVVVNSPTLAQTPAPAPATPPAQPSAGGTPDAMPFDIPYGVSIGLDRAKQVLAAAEAEAKKRNWKMNIAVVDTNGELVHFARMEGAQIASGPISIGKARTAARFRRESRAFYNAYETGHGYVATLDPTLVASPGGFPLVEGGKVIGAVGCSGGTGDQDAAVCKVGADVVNSATH</sequence>
<evidence type="ECO:0000313" key="4">
    <source>
        <dbReference type="Proteomes" id="UP000189935"/>
    </source>
</evidence>
<name>A0A1M6YEF0_9BRAD</name>
<accession>A0A1M6YEF0</accession>
<dbReference type="Proteomes" id="UP000189935">
    <property type="component" value="Chromosome I"/>
</dbReference>
<feature type="region of interest" description="Disordered" evidence="1">
    <location>
        <begin position="24"/>
        <end position="44"/>
    </location>
</feature>
<feature type="chain" id="PRO_5012635878" evidence="2">
    <location>
        <begin position="24"/>
        <end position="187"/>
    </location>
</feature>
<gene>
    <name evidence="3" type="ORF">SAMN05444159_5178</name>
</gene>
<evidence type="ECO:0000256" key="1">
    <source>
        <dbReference type="SAM" id="MobiDB-lite"/>
    </source>
</evidence>
<dbReference type="AlphaFoldDB" id="A0A1M6YEF0"/>
<dbReference type="EMBL" id="LT670844">
    <property type="protein sequence ID" value="SHL16405.1"/>
    <property type="molecule type" value="Genomic_DNA"/>
</dbReference>
<dbReference type="InterPro" id="IPR005624">
    <property type="entry name" value="PduO/GlcC-like"/>
</dbReference>
<dbReference type="SUPFAM" id="SSF143744">
    <property type="entry name" value="GlcG-like"/>
    <property type="match status" value="1"/>
</dbReference>